<gene>
    <name evidence="2" type="ORF">ERS007739_01156</name>
</gene>
<evidence type="ECO:0000256" key="1">
    <source>
        <dbReference type="SAM" id="MobiDB-lite"/>
    </source>
</evidence>
<accession>A0A916L986</accession>
<dbReference type="AlphaFoldDB" id="A0A916L986"/>
<organism evidence="2 3">
    <name type="scientific">Mycobacterium tuberculosis</name>
    <dbReference type="NCBI Taxonomy" id="1773"/>
    <lineage>
        <taxon>Bacteria</taxon>
        <taxon>Bacillati</taxon>
        <taxon>Actinomycetota</taxon>
        <taxon>Actinomycetes</taxon>
        <taxon>Mycobacteriales</taxon>
        <taxon>Mycobacteriaceae</taxon>
        <taxon>Mycobacterium</taxon>
        <taxon>Mycobacterium tuberculosis complex</taxon>
    </lineage>
</organism>
<sequence length="43" mass="4705">MAITSSQNRDAENDLPSARVAPELITDDTATVNALLWYSGRQL</sequence>
<dbReference type="Proteomes" id="UP000039021">
    <property type="component" value="Unassembled WGS sequence"/>
</dbReference>
<proteinExistence type="predicted"/>
<evidence type="ECO:0000313" key="2">
    <source>
        <dbReference type="EMBL" id="COX36118.1"/>
    </source>
</evidence>
<evidence type="ECO:0000313" key="3">
    <source>
        <dbReference type="Proteomes" id="UP000039021"/>
    </source>
</evidence>
<name>A0A916L986_MYCTX</name>
<comment type="caution">
    <text evidence="2">The sequence shown here is derived from an EMBL/GenBank/DDBJ whole genome shotgun (WGS) entry which is preliminary data.</text>
</comment>
<feature type="region of interest" description="Disordered" evidence="1">
    <location>
        <begin position="1"/>
        <end position="22"/>
    </location>
</feature>
<reference evidence="3" key="1">
    <citation type="submission" date="2015-03" db="EMBL/GenBank/DDBJ databases">
        <authorList>
            <consortium name="Pathogen Informatics"/>
        </authorList>
    </citation>
    <scope>NUCLEOTIDE SEQUENCE [LARGE SCALE GENOMIC DNA]</scope>
    <source>
        <strain evidence="3">N09902308</strain>
    </source>
</reference>
<protein>
    <submittedName>
        <fullName evidence="2">Uncharacterized protein</fullName>
    </submittedName>
</protein>
<dbReference type="EMBL" id="CSBK01000406">
    <property type="protein sequence ID" value="COX36118.1"/>
    <property type="molecule type" value="Genomic_DNA"/>
</dbReference>